<reference evidence="2 3" key="1">
    <citation type="journal article" date="2008" name="J. Bacteriol.">
        <title>Insights into plant cell wall degradation from the genome sequence of the soil bacterium Cellvibrio japonicus.</title>
        <authorList>
            <person name="Deboy R.T."/>
            <person name="Mongodin E.F."/>
            <person name="Fouts D.E."/>
            <person name="Tailford L.E."/>
            <person name="Khouri H."/>
            <person name="Emerson J.B."/>
            <person name="Mohamoud Y."/>
            <person name="Watkins K."/>
            <person name="Henrissat B."/>
            <person name="Gilbert H.J."/>
            <person name="Nelson K.E."/>
        </authorList>
    </citation>
    <scope>NUCLEOTIDE SEQUENCE [LARGE SCALE GENOMIC DNA]</scope>
    <source>
        <strain evidence="2 3">Ueda107</strain>
    </source>
</reference>
<keyword evidence="1" id="KW-0732">Signal</keyword>
<dbReference type="eggNOG" id="ENOG5032C82">
    <property type="taxonomic scope" value="Bacteria"/>
</dbReference>
<keyword evidence="3" id="KW-1185">Reference proteome</keyword>
<gene>
    <name evidence="2" type="ordered locus">CJA_0611</name>
</gene>
<accession>B3PJK5</accession>
<dbReference type="AlphaFoldDB" id="B3PJK5"/>
<dbReference type="SUPFAM" id="SSF56935">
    <property type="entry name" value="Porins"/>
    <property type="match status" value="1"/>
</dbReference>
<dbReference type="Proteomes" id="UP000001036">
    <property type="component" value="Chromosome"/>
</dbReference>
<dbReference type="STRING" id="498211.CJA_0611"/>
<proteinExistence type="predicted"/>
<organism evidence="2 3">
    <name type="scientific">Cellvibrio japonicus (strain Ueda107)</name>
    <name type="common">Pseudomonas fluorescens subsp. cellulosa</name>
    <dbReference type="NCBI Taxonomy" id="498211"/>
    <lineage>
        <taxon>Bacteria</taxon>
        <taxon>Pseudomonadati</taxon>
        <taxon>Pseudomonadota</taxon>
        <taxon>Gammaproteobacteria</taxon>
        <taxon>Cellvibrionales</taxon>
        <taxon>Cellvibrionaceae</taxon>
        <taxon>Cellvibrio</taxon>
    </lineage>
</organism>
<evidence type="ECO:0008006" key="4">
    <source>
        <dbReference type="Google" id="ProtNLM"/>
    </source>
</evidence>
<name>B3PJK5_CELJU</name>
<dbReference type="EMBL" id="CP000934">
    <property type="protein sequence ID" value="ACE86209.1"/>
    <property type="molecule type" value="Genomic_DNA"/>
</dbReference>
<feature type="chain" id="PRO_5002796614" description="Lipoprotein" evidence="1">
    <location>
        <begin position="28"/>
        <end position="384"/>
    </location>
</feature>
<dbReference type="HOGENOM" id="CLU_717291_0_0_6"/>
<evidence type="ECO:0000256" key="1">
    <source>
        <dbReference type="SAM" id="SignalP"/>
    </source>
</evidence>
<evidence type="ECO:0000313" key="3">
    <source>
        <dbReference type="Proteomes" id="UP000001036"/>
    </source>
</evidence>
<protein>
    <recommendedName>
        <fullName evidence="4">Lipoprotein</fullName>
    </recommendedName>
</protein>
<dbReference type="KEGG" id="cja:CJA_0611"/>
<sequence length="384" mass="43778">MWESMCISGKKAYVVSALALWVMTSCAWGDDKFSIGLGVREYWDSNFARTTDKDAEHYTLSSANLKASHRYGRQQWALGLRGLRYDHAERTDLDTDFYDGKASWRSTWSHRFNTRVAWDRMAYAVDRLEFVGQDVVARDDVNVQVNYGTGDRLSVGVGARQSEQRHSNDLRDSLDFDEEEIAVEVRYQTAGKSRLSLRLRDGNRVYPTPSSTDPRQLDFDYRQAELDLTWVSTEKTRLHLVVGRFERDGDTNSGTGTQAEVEAQWSVTEKFALTLSVNRSEPAVGETSDSPIRVDTGEIGLRWQPAYAWSVQTSARYSEQAYQARALEPARDEEVKAFTPLAVVYRVSDAVHLRLDSQWVERRSPLSYRNIDYALASIGLAMQF</sequence>
<evidence type="ECO:0000313" key="2">
    <source>
        <dbReference type="EMBL" id="ACE86209.1"/>
    </source>
</evidence>
<feature type="signal peptide" evidence="1">
    <location>
        <begin position="1"/>
        <end position="27"/>
    </location>
</feature>